<keyword evidence="10" id="KW-0472">Membrane</keyword>
<dbReference type="PANTHER" id="PTHR11742:SF89">
    <property type="entry name" value="ALPHA-1,2-MANNOSIDASE"/>
    <property type="match status" value="1"/>
</dbReference>
<dbReference type="SUPFAM" id="SSF48225">
    <property type="entry name" value="Seven-hairpin glycosidases"/>
    <property type="match status" value="1"/>
</dbReference>
<evidence type="ECO:0000256" key="8">
    <source>
        <dbReference type="RuleBase" id="RU361193"/>
    </source>
</evidence>
<keyword evidence="12" id="KW-1185">Reference proteome</keyword>
<dbReference type="GO" id="GO:0004571">
    <property type="term" value="F:mannosyl-oligosaccharide 1,2-alpha-mannosidase activity"/>
    <property type="evidence" value="ECO:0007669"/>
    <property type="project" value="InterPro"/>
</dbReference>
<keyword evidence="6" id="KW-0106">Calcium</keyword>
<evidence type="ECO:0000256" key="3">
    <source>
        <dbReference type="ARBA" id="ARBA00007658"/>
    </source>
</evidence>
<comment type="pathway">
    <text evidence="2">Protein modification; protein glycosylation.</text>
</comment>
<comment type="cofactor">
    <cofactor evidence="1 6">
        <name>Ca(2+)</name>
        <dbReference type="ChEBI" id="CHEBI:29108"/>
    </cofactor>
</comment>
<reference evidence="11 12" key="1">
    <citation type="journal article" date="2021" name="Nat. Commun.">
        <title>Genetic determinants of endophytism in the Arabidopsis root mycobiome.</title>
        <authorList>
            <person name="Mesny F."/>
            <person name="Miyauchi S."/>
            <person name="Thiergart T."/>
            <person name="Pickel B."/>
            <person name="Atanasova L."/>
            <person name="Karlsson M."/>
            <person name="Huettel B."/>
            <person name="Barry K.W."/>
            <person name="Haridas S."/>
            <person name="Chen C."/>
            <person name="Bauer D."/>
            <person name="Andreopoulos W."/>
            <person name="Pangilinan J."/>
            <person name="LaButti K."/>
            <person name="Riley R."/>
            <person name="Lipzen A."/>
            <person name="Clum A."/>
            <person name="Drula E."/>
            <person name="Henrissat B."/>
            <person name="Kohler A."/>
            <person name="Grigoriev I.V."/>
            <person name="Martin F.M."/>
            <person name="Hacquard S."/>
        </authorList>
    </citation>
    <scope>NUCLEOTIDE SEQUENCE [LARGE SCALE GENOMIC DNA]</scope>
    <source>
        <strain evidence="11 12">MPI-CAGE-CH-0241</strain>
    </source>
</reference>
<dbReference type="GO" id="GO:0005975">
    <property type="term" value="P:carbohydrate metabolic process"/>
    <property type="evidence" value="ECO:0007669"/>
    <property type="project" value="InterPro"/>
</dbReference>
<dbReference type="EC" id="3.2.1.-" evidence="8"/>
<keyword evidence="10" id="KW-0812">Transmembrane</keyword>
<dbReference type="Pfam" id="PF01532">
    <property type="entry name" value="Glyco_hydro_47"/>
    <property type="match status" value="1"/>
</dbReference>
<keyword evidence="6" id="KW-0479">Metal-binding</keyword>
<dbReference type="GO" id="GO:0005783">
    <property type="term" value="C:endoplasmic reticulum"/>
    <property type="evidence" value="ECO:0007669"/>
    <property type="project" value="TreeGrafter"/>
</dbReference>
<accession>A0A9P9AMB4</accession>
<proteinExistence type="inferred from homology"/>
<dbReference type="GO" id="GO:0036503">
    <property type="term" value="P:ERAD pathway"/>
    <property type="evidence" value="ECO:0007669"/>
    <property type="project" value="UniProtKB-ARBA"/>
</dbReference>
<feature type="transmembrane region" description="Helical" evidence="10">
    <location>
        <begin position="12"/>
        <end position="30"/>
    </location>
</feature>
<gene>
    <name evidence="11" type="ORF">B0T10DRAFT_131625</name>
</gene>
<dbReference type="GO" id="GO:0005509">
    <property type="term" value="F:calcium ion binding"/>
    <property type="evidence" value="ECO:0007669"/>
    <property type="project" value="InterPro"/>
</dbReference>
<dbReference type="PANTHER" id="PTHR11742">
    <property type="entry name" value="MANNOSYL-OLIGOSACCHARIDE ALPHA-1,2-MANNOSIDASE-RELATED"/>
    <property type="match status" value="1"/>
</dbReference>
<dbReference type="InterPro" id="IPR012341">
    <property type="entry name" value="6hp_glycosidase-like_sf"/>
</dbReference>
<dbReference type="PRINTS" id="PR00747">
    <property type="entry name" value="GLYHDRLASE47"/>
</dbReference>
<keyword evidence="8" id="KW-0326">Glycosidase</keyword>
<evidence type="ECO:0000256" key="4">
    <source>
        <dbReference type="ARBA" id="ARBA00022801"/>
    </source>
</evidence>
<dbReference type="InterPro" id="IPR036026">
    <property type="entry name" value="Seven-hairpin_glycosidases"/>
</dbReference>
<dbReference type="Gene3D" id="1.50.10.10">
    <property type="match status" value="1"/>
</dbReference>
<feature type="binding site" evidence="6">
    <location>
        <position position="556"/>
    </location>
    <ligand>
        <name>Ca(2+)</name>
        <dbReference type="ChEBI" id="CHEBI:29108"/>
    </ligand>
</feature>
<feature type="region of interest" description="Disordered" evidence="9">
    <location>
        <begin position="229"/>
        <end position="249"/>
    </location>
</feature>
<keyword evidence="5 7" id="KW-1015">Disulfide bond</keyword>
<evidence type="ECO:0000256" key="1">
    <source>
        <dbReference type="ARBA" id="ARBA00001913"/>
    </source>
</evidence>
<evidence type="ECO:0000256" key="7">
    <source>
        <dbReference type="PIRSR" id="PIRSR601382-3"/>
    </source>
</evidence>
<name>A0A9P9AMB4_9HYPO</name>
<feature type="compositionally biased region" description="Basic and acidic residues" evidence="9">
    <location>
        <begin position="229"/>
        <end position="243"/>
    </location>
</feature>
<dbReference type="Proteomes" id="UP000777438">
    <property type="component" value="Unassembled WGS sequence"/>
</dbReference>
<evidence type="ECO:0000256" key="10">
    <source>
        <dbReference type="SAM" id="Phobius"/>
    </source>
</evidence>
<dbReference type="EMBL" id="JAGPYM010000020">
    <property type="protein sequence ID" value="KAH6884533.1"/>
    <property type="molecule type" value="Genomic_DNA"/>
</dbReference>
<dbReference type="InterPro" id="IPR001382">
    <property type="entry name" value="Glyco_hydro_47"/>
</dbReference>
<protein>
    <recommendedName>
        <fullName evidence="8">alpha-1,2-Mannosidase</fullName>
        <ecNumber evidence="8">3.2.1.-</ecNumber>
    </recommendedName>
</protein>
<dbReference type="InterPro" id="IPR050749">
    <property type="entry name" value="Glycosyl_Hydrolase_47"/>
</dbReference>
<feature type="disulfide bond" evidence="7">
    <location>
        <begin position="389"/>
        <end position="418"/>
    </location>
</feature>
<organism evidence="11 12">
    <name type="scientific">Thelonectria olida</name>
    <dbReference type="NCBI Taxonomy" id="1576542"/>
    <lineage>
        <taxon>Eukaryota</taxon>
        <taxon>Fungi</taxon>
        <taxon>Dikarya</taxon>
        <taxon>Ascomycota</taxon>
        <taxon>Pezizomycotina</taxon>
        <taxon>Sordariomycetes</taxon>
        <taxon>Hypocreomycetidae</taxon>
        <taxon>Hypocreales</taxon>
        <taxon>Nectriaceae</taxon>
        <taxon>Thelonectria</taxon>
    </lineage>
</organism>
<evidence type="ECO:0000313" key="11">
    <source>
        <dbReference type="EMBL" id="KAH6884533.1"/>
    </source>
</evidence>
<keyword evidence="4 8" id="KW-0378">Hydrolase</keyword>
<evidence type="ECO:0000256" key="2">
    <source>
        <dbReference type="ARBA" id="ARBA00004922"/>
    </source>
</evidence>
<evidence type="ECO:0000313" key="12">
    <source>
        <dbReference type="Proteomes" id="UP000777438"/>
    </source>
</evidence>
<evidence type="ECO:0000256" key="9">
    <source>
        <dbReference type="SAM" id="MobiDB-lite"/>
    </source>
</evidence>
<sequence length="567" mass="64564">MGVGLPFNPYRAILCLFIALILVFGFFTHVSDVPLYGKLTVVQFTPTSYDWANHSFQHPIPRENMTYPPRGDPHELPSIQHQFFRPPEEGEQKDALNDKRSDVRRAFRRSWYAYEQYAWGHDELRPLSLTGHDNLGGWGASMIDALDTLWLMDMESEFHEAVRYVVKIDWNQTVGDSFDVFETTARHLGGLLSAYELSEEKGLLHKAIELGDLLYAAFDNEEHIPSRKMTFEDHKQGKGRPDTKSSASELGSMSLEFTRLSQLTDDPKYYDVVNRIAQSFDRTQNSTLLPGLWPTQINARDDFRPDGDTFNFADDSSSLYNNIVKEYVFLQGQEPMYKKMYQDAVDTIIGHLLFRPILLGEADLLMLGQAEVVSSSIKHFHAQLDHASCSAGGMIALGGKVFGHDEHVVYGDKLARACAYAYSVFPHAIMPDSSLLQACPDLKPCEYRPNSGARPAGFRVREGKYTLRPEAIESVFILYRITGNEDYRALAWDMWESIKRTTKTDEAFAAVEDVTKEQTKHVDEMGSYWMGETLKYFYLMFSDEDLLNLDRWVFSTGGHAMRKTGSS</sequence>
<evidence type="ECO:0000256" key="6">
    <source>
        <dbReference type="PIRSR" id="PIRSR601382-2"/>
    </source>
</evidence>
<dbReference type="OrthoDB" id="8118055at2759"/>
<keyword evidence="10" id="KW-1133">Transmembrane helix</keyword>
<comment type="similarity">
    <text evidence="3 8">Belongs to the glycosyl hydrolase 47 family.</text>
</comment>
<evidence type="ECO:0000256" key="5">
    <source>
        <dbReference type="ARBA" id="ARBA00023157"/>
    </source>
</evidence>
<dbReference type="GO" id="GO:0016020">
    <property type="term" value="C:membrane"/>
    <property type="evidence" value="ECO:0007669"/>
    <property type="project" value="InterPro"/>
</dbReference>
<dbReference type="AlphaFoldDB" id="A0A9P9AMB4"/>
<comment type="caution">
    <text evidence="11">The sequence shown here is derived from an EMBL/GenBank/DDBJ whole genome shotgun (WGS) entry which is preliminary data.</text>
</comment>